<dbReference type="EC" id="2.4.2.1" evidence="7"/>
<feature type="binding site" evidence="8">
    <location>
        <position position="121"/>
    </location>
    <ligand>
        <name>phosphate</name>
        <dbReference type="ChEBI" id="CHEBI:43474"/>
    </ligand>
</feature>
<comment type="catalytic activity">
    <reaction evidence="6">
        <text>a purine 2'-deoxy-D-ribonucleoside + phosphate = a purine nucleobase + 2-deoxy-alpha-D-ribose 1-phosphate</text>
        <dbReference type="Rhea" id="RHEA:36431"/>
        <dbReference type="ChEBI" id="CHEBI:26386"/>
        <dbReference type="ChEBI" id="CHEBI:43474"/>
        <dbReference type="ChEBI" id="CHEBI:57259"/>
        <dbReference type="ChEBI" id="CHEBI:142361"/>
        <dbReference type="EC" id="2.4.2.1"/>
    </reaction>
</comment>
<name>C9L481_BLAHA</name>
<feature type="binding site" evidence="8">
    <location>
        <position position="220"/>
    </location>
    <ligand>
        <name>phosphate</name>
        <dbReference type="ChEBI" id="CHEBI:43474"/>
    </ligand>
</feature>
<dbReference type="EMBL" id="ABYU02000005">
    <property type="protein sequence ID" value="EEX23188.1"/>
    <property type="molecule type" value="Genomic_DNA"/>
</dbReference>
<dbReference type="SUPFAM" id="SSF53167">
    <property type="entry name" value="Purine and uridine phosphorylases"/>
    <property type="match status" value="1"/>
</dbReference>
<evidence type="ECO:0000256" key="7">
    <source>
        <dbReference type="PIRNR" id="PIRNR000477"/>
    </source>
</evidence>
<sequence>MKEGRIIMSAVYEKLRTCLESIQKKVDFKPEVALILGSGLGDYADEIDVVQTLDYTEIEGFPTSTVAGHKGRFVFGYVGKTPVVIMQGRVHYYEGYAMSDVVLPTRLMALLGAKKLILTNAAGGVNFEFKPGDFMMLTDHITTGVPSPLIGENLDELGVRFPDMSEVYSKRIQEIIKTAAKDLDIDIKEGVYAQFTGPNYETPAEIRMARTWGADAVGMSTACEAMAARHMGVEIGGISCITNMAAGMSKEELNHKEVQETADRVAVQFKKLITEIITKLND</sequence>
<evidence type="ECO:0000256" key="1">
    <source>
        <dbReference type="ARBA" id="ARBA00002678"/>
    </source>
</evidence>
<dbReference type="eggNOG" id="COG0005">
    <property type="taxonomic scope" value="Bacteria"/>
</dbReference>
<keyword evidence="11" id="KW-1185">Reference proteome</keyword>
<dbReference type="NCBIfam" id="NF006054">
    <property type="entry name" value="PRK08202.1"/>
    <property type="match status" value="1"/>
</dbReference>
<evidence type="ECO:0000313" key="10">
    <source>
        <dbReference type="EMBL" id="EEX23188.1"/>
    </source>
</evidence>
<dbReference type="NCBIfam" id="TIGR01700">
    <property type="entry name" value="PNPH"/>
    <property type="match status" value="1"/>
</dbReference>
<feature type="binding site" evidence="8">
    <location>
        <begin position="89"/>
        <end position="91"/>
    </location>
    <ligand>
        <name>phosphate</name>
        <dbReference type="ChEBI" id="CHEBI:43474"/>
    </ligand>
</feature>
<dbReference type="PANTHER" id="PTHR11904">
    <property type="entry name" value="METHYLTHIOADENOSINE/PURINE NUCLEOSIDE PHOSPHORYLASE"/>
    <property type="match status" value="1"/>
</dbReference>
<gene>
    <name evidence="10" type="ORF">BLAHAN_04169</name>
</gene>
<feature type="binding site" evidence="8">
    <location>
        <position position="243"/>
    </location>
    <ligand>
        <name>a purine D-ribonucleoside</name>
        <dbReference type="ChEBI" id="CHEBI:142355"/>
    </ligand>
</feature>
<evidence type="ECO:0000256" key="2">
    <source>
        <dbReference type="ARBA" id="ARBA00005058"/>
    </source>
</evidence>
<dbReference type="Proteomes" id="UP000003755">
    <property type="component" value="Unassembled WGS sequence"/>
</dbReference>
<evidence type="ECO:0000256" key="3">
    <source>
        <dbReference type="ARBA" id="ARBA00006751"/>
    </source>
</evidence>
<evidence type="ECO:0000256" key="4">
    <source>
        <dbReference type="ARBA" id="ARBA00022676"/>
    </source>
</evidence>
<dbReference type="AlphaFoldDB" id="C9L481"/>
<dbReference type="UniPathway" id="UPA00606"/>
<evidence type="ECO:0000313" key="11">
    <source>
        <dbReference type="Proteomes" id="UP000003755"/>
    </source>
</evidence>
<dbReference type="PIRSF" id="PIRSF000477">
    <property type="entry name" value="PurNPase"/>
    <property type="match status" value="1"/>
</dbReference>
<organism evidence="10 11">
    <name type="scientific">Blautia hansenii DSM 20583</name>
    <dbReference type="NCBI Taxonomy" id="537007"/>
    <lineage>
        <taxon>Bacteria</taxon>
        <taxon>Bacillati</taxon>
        <taxon>Bacillota</taxon>
        <taxon>Clostridia</taxon>
        <taxon>Lachnospirales</taxon>
        <taxon>Lachnospiraceae</taxon>
        <taxon>Blautia</taxon>
    </lineage>
</organism>
<dbReference type="GO" id="GO:0004731">
    <property type="term" value="F:purine-nucleoside phosphorylase activity"/>
    <property type="evidence" value="ECO:0007669"/>
    <property type="project" value="UniProtKB-EC"/>
</dbReference>
<dbReference type="GO" id="GO:0005737">
    <property type="term" value="C:cytoplasm"/>
    <property type="evidence" value="ECO:0007669"/>
    <property type="project" value="TreeGrafter"/>
</dbReference>
<dbReference type="Pfam" id="PF01048">
    <property type="entry name" value="PNP_UDP_1"/>
    <property type="match status" value="1"/>
</dbReference>
<evidence type="ECO:0000256" key="6">
    <source>
        <dbReference type="ARBA" id="ARBA00048556"/>
    </source>
</evidence>
<evidence type="ECO:0000256" key="8">
    <source>
        <dbReference type="PIRSR" id="PIRSR000477-2"/>
    </source>
</evidence>
<evidence type="ECO:0000259" key="9">
    <source>
        <dbReference type="Pfam" id="PF01048"/>
    </source>
</evidence>
<accession>C9L481</accession>
<feature type="binding site" evidence="8">
    <location>
        <position position="69"/>
    </location>
    <ligand>
        <name>phosphate</name>
        <dbReference type="ChEBI" id="CHEBI:43474"/>
    </ligand>
</feature>
<dbReference type="GO" id="GO:0009116">
    <property type="term" value="P:nucleoside metabolic process"/>
    <property type="evidence" value="ECO:0007669"/>
    <property type="project" value="InterPro"/>
</dbReference>
<dbReference type="Gene3D" id="3.40.50.1580">
    <property type="entry name" value="Nucleoside phosphorylase domain"/>
    <property type="match status" value="1"/>
</dbReference>
<comment type="pathway">
    <text evidence="2 7">Purine metabolism; purine nucleoside salvage.</text>
</comment>
<dbReference type="PANTHER" id="PTHR11904:SF9">
    <property type="entry name" value="PURINE NUCLEOSIDE PHOSPHORYLASE-RELATED"/>
    <property type="match status" value="1"/>
</dbReference>
<comment type="similarity">
    <text evidence="3 7">Belongs to the PNP/MTAP phosphorylase family.</text>
</comment>
<dbReference type="HOGENOM" id="CLU_054456_1_0_9"/>
<feature type="binding site" evidence="8">
    <location>
        <position position="201"/>
    </location>
    <ligand>
        <name>a purine D-ribonucleoside</name>
        <dbReference type="ChEBI" id="CHEBI:142355"/>
    </ligand>
</feature>
<reference evidence="10" key="1">
    <citation type="submission" date="2009-09" db="EMBL/GenBank/DDBJ databases">
        <authorList>
            <person name="Weinstock G."/>
            <person name="Sodergren E."/>
            <person name="Clifton S."/>
            <person name="Fulton L."/>
            <person name="Fulton B."/>
            <person name="Courtney L."/>
            <person name="Fronick C."/>
            <person name="Harrison M."/>
            <person name="Strong C."/>
            <person name="Farmer C."/>
            <person name="Delahaunty K."/>
            <person name="Markovic C."/>
            <person name="Hall O."/>
            <person name="Minx P."/>
            <person name="Tomlinson C."/>
            <person name="Mitreva M."/>
            <person name="Nelson J."/>
            <person name="Hou S."/>
            <person name="Wollam A."/>
            <person name="Pepin K.H."/>
            <person name="Johnson M."/>
            <person name="Bhonagiri V."/>
            <person name="Nash W.E."/>
            <person name="Warren W."/>
            <person name="Chinwalla A."/>
            <person name="Mardis E.R."/>
            <person name="Wilson R.K."/>
        </authorList>
    </citation>
    <scope>NUCLEOTIDE SEQUENCE [LARGE SCALE GENOMIC DNA]</scope>
    <source>
        <strain evidence="10">DSM 20583</strain>
    </source>
</reference>
<dbReference type="InterPro" id="IPR035994">
    <property type="entry name" value="Nucleoside_phosphorylase_sf"/>
</dbReference>
<dbReference type="InterPro" id="IPR011270">
    <property type="entry name" value="Pur_Nuc_Pase_Ino/Guo-sp"/>
</dbReference>
<keyword evidence="5 7" id="KW-0808">Transferase</keyword>
<feature type="domain" description="Nucleoside phosphorylase" evidence="9">
    <location>
        <begin position="32"/>
        <end position="277"/>
    </location>
</feature>
<keyword evidence="4 7" id="KW-0328">Glycosyltransferase</keyword>
<dbReference type="CDD" id="cd09009">
    <property type="entry name" value="PNP-EcPNPII_like"/>
    <property type="match status" value="1"/>
</dbReference>
<evidence type="ECO:0000256" key="5">
    <source>
        <dbReference type="ARBA" id="ARBA00022679"/>
    </source>
</evidence>
<protein>
    <recommendedName>
        <fullName evidence="7">Purine nucleoside phosphorylase</fullName>
        <ecNumber evidence="7">2.4.2.1</ecNumber>
    </recommendedName>
    <alternativeName>
        <fullName evidence="7">Inosine-guanosine phosphorylase</fullName>
    </alternativeName>
</protein>
<feature type="binding site" evidence="8">
    <location>
        <position position="38"/>
    </location>
    <ligand>
        <name>phosphate</name>
        <dbReference type="ChEBI" id="CHEBI:43474"/>
    </ligand>
</feature>
<comment type="function">
    <text evidence="1">The purine nucleoside phosphorylases catalyze the phosphorolytic breakdown of the N-glycosidic bond in the beta-(deoxy)ribonucleoside molecules, with the formation of the corresponding free purine bases and pentose-1-phosphate. Cleaves guanosine, inosine, 2'-deoxyguanosine and 2'-deoxyinosine.</text>
</comment>
<proteinExistence type="inferred from homology"/>
<dbReference type="InterPro" id="IPR000845">
    <property type="entry name" value="Nucleoside_phosphorylase_d"/>
</dbReference>
<dbReference type="InterPro" id="IPR011268">
    <property type="entry name" value="Purine_phosphorylase"/>
</dbReference>
<dbReference type="NCBIfam" id="TIGR01697">
    <property type="entry name" value="PNPH-PUNA-XAPA"/>
    <property type="match status" value="1"/>
</dbReference>
<comment type="caution">
    <text evidence="10">The sequence shown here is derived from an EMBL/GenBank/DDBJ whole genome shotgun (WGS) entry which is preliminary data.</text>
</comment>
<dbReference type="STRING" id="537007.BLAHAN_04169"/>